<keyword evidence="2" id="KW-1185">Reference proteome</keyword>
<dbReference type="EMBL" id="CAOQHR010000001">
    <property type="protein sequence ID" value="CAI6271508.1"/>
    <property type="molecule type" value="Genomic_DNA"/>
</dbReference>
<name>A0A9W4U5D9_9PLEO</name>
<organism evidence="1 2">
    <name type="scientific">Periconia digitata</name>
    <dbReference type="NCBI Taxonomy" id="1303443"/>
    <lineage>
        <taxon>Eukaryota</taxon>
        <taxon>Fungi</taxon>
        <taxon>Dikarya</taxon>
        <taxon>Ascomycota</taxon>
        <taxon>Pezizomycotina</taxon>
        <taxon>Dothideomycetes</taxon>
        <taxon>Pleosporomycetidae</taxon>
        <taxon>Pleosporales</taxon>
        <taxon>Massarineae</taxon>
        <taxon>Periconiaceae</taxon>
        <taxon>Periconia</taxon>
    </lineage>
</organism>
<sequence length="117" mass="12985">MARCGTMEQLPSQFPIEFRNRLDGCDAGIYIETEIWPTPLVSVNSFFFSSFGVWYCATEVYQWVATQGNQAHVLTYLSAYVCMAPRFAVACSFNHVCSPTSAHPPDAHQPTSSFCSG</sequence>
<protein>
    <submittedName>
        <fullName evidence="1">Uncharacterized protein</fullName>
    </submittedName>
</protein>
<proteinExistence type="predicted"/>
<evidence type="ECO:0000313" key="1">
    <source>
        <dbReference type="EMBL" id="CAI6271508.1"/>
    </source>
</evidence>
<dbReference type="AlphaFoldDB" id="A0A9W4U5D9"/>
<comment type="caution">
    <text evidence="1">The sequence shown here is derived from an EMBL/GenBank/DDBJ whole genome shotgun (WGS) entry which is preliminary data.</text>
</comment>
<gene>
    <name evidence="1" type="ORF">PDIGIT_LOCUS1743</name>
</gene>
<accession>A0A9W4U5D9</accession>
<dbReference type="Proteomes" id="UP001152607">
    <property type="component" value="Unassembled WGS sequence"/>
</dbReference>
<evidence type="ECO:0000313" key="2">
    <source>
        <dbReference type="Proteomes" id="UP001152607"/>
    </source>
</evidence>
<reference evidence="1" key="1">
    <citation type="submission" date="2023-01" db="EMBL/GenBank/DDBJ databases">
        <authorList>
            <person name="Van Ghelder C."/>
            <person name="Rancurel C."/>
        </authorList>
    </citation>
    <scope>NUCLEOTIDE SEQUENCE</scope>
    <source>
        <strain evidence="1">CNCM I-4278</strain>
    </source>
</reference>